<keyword evidence="5 11" id="KW-0812">Transmembrane</keyword>
<evidence type="ECO:0000256" key="1">
    <source>
        <dbReference type="ARBA" id="ARBA00004141"/>
    </source>
</evidence>
<dbReference type="InterPro" id="IPR001182">
    <property type="entry name" value="FtsW/RodA"/>
</dbReference>
<dbReference type="NCBIfam" id="TIGR02210">
    <property type="entry name" value="rodA_shape"/>
    <property type="match status" value="1"/>
</dbReference>
<gene>
    <name evidence="11" type="primary">mrdB</name>
    <name evidence="11" type="synonym">rodA</name>
    <name evidence="12" type="ORF">C7456_108185</name>
</gene>
<sequence length="375" mass="40634">MIDTLVETLHVRLRRLLRRLLTRPRIDLPLAAGLFLLACAGLVTLYSAGDADLGLVGGQAARFAMGAALLLLVSRIPPAVLRSWTPWLYLGSTFLLVVVAVLGEGRGAYRWLDLGVMRFQPSELLKLTMPMMVAWYLHPRQLPPGWKDIAVVGLLIAVPAALIAKQPDLGTALLVAAAGGFALFLAGMAWWRIGLLLGAVAAVVPVAWHFLHQYQRDRVLTLLNPESDPLGNGWHIIQSQIAVGSGGVFGKGWQHSTQSRLEFLPEHTTDFIFAVFSEEFGLVGVCALLALYAFIIGRCLWIAMEARDTYSRLLAGAIGMSFFVYVFVNGGMVAGMLPVVGVPMPLVSYGGTSAVSLLTGFGVLMSIHAHRKMHD</sequence>
<name>A0A316HZQ1_9GAMM</name>
<feature type="transmembrane region" description="Helical" evidence="11">
    <location>
        <begin position="169"/>
        <end position="186"/>
    </location>
</feature>
<keyword evidence="6 11" id="KW-0133">Cell shape</keyword>
<accession>A0A316HZQ1</accession>
<feature type="transmembrane region" description="Helical" evidence="11">
    <location>
        <begin position="28"/>
        <end position="47"/>
    </location>
</feature>
<dbReference type="EC" id="2.4.99.28" evidence="11"/>
<keyword evidence="4 11" id="KW-0808">Transferase</keyword>
<evidence type="ECO:0000256" key="7">
    <source>
        <dbReference type="ARBA" id="ARBA00022984"/>
    </source>
</evidence>
<dbReference type="GO" id="GO:0015648">
    <property type="term" value="F:lipid-linked peptidoglycan transporter activity"/>
    <property type="evidence" value="ECO:0007669"/>
    <property type="project" value="TreeGrafter"/>
</dbReference>
<feature type="transmembrane region" description="Helical" evidence="11">
    <location>
        <begin position="313"/>
        <end position="340"/>
    </location>
</feature>
<dbReference type="EMBL" id="QGHC01000008">
    <property type="protein sequence ID" value="PWK85889.1"/>
    <property type="molecule type" value="Genomic_DNA"/>
</dbReference>
<dbReference type="HAMAP" id="MF_02079">
    <property type="entry name" value="PGT_RodA"/>
    <property type="match status" value="1"/>
</dbReference>
<keyword evidence="2 11" id="KW-1003">Cell membrane</keyword>
<dbReference type="GO" id="GO:0009252">
    <property type="term" value="P:peptidoglycan biosynthetic process"/>
    <property type="evidence" value="ECO:0007669"/>
    <property type="project" value="UniProtKB-UniRule"/>
</dbReference>
<comment type="catalytic activity">
    <reaction evidence="11">
        <text>[GlcNAc-(1-&gt;4)-Mur2Ac(oyl-L-Ala-gamma-D-Glu-L-Lys-D-Ala-D-Ala)](n)-di-trans,octa-cis-undecaprenyl diphosphate + beta-D-GlcNAc-(1-&gt;4)-Mur2Ac(oyl-L-Ala-gamma-D-Glu-L-Lys-D-Ala-D-Ala)-di-trans,octa-cis-undecaprenyl diphosphate = [GlcNAc-(1-&gt;4)-Mur2Ac(oyl-L-Ala-gamma-D-Glu-L-Lys-D-Ala-D-Ala)](n+1)-di-trans,octa-cis-undecaprenyl diphosphate + di-trans,octa-cis-undecaprenyl diphosphate + H(+)</text>
        <dbReference type="Rhea" id="RHEA:23708"/>
        <dbReference type="Rhea" id="RHEA-COMP:9602"/>
        <dbReference type="Rhea" id="RHEA-COMP:9603"/>
        <dbReference type="ChEBI" id="CHEBI:15378"/>
        <dbReference type="ChEBI" id="CHEBI:58405"/>
        <dbReference type="ChEBI" id="CHEBI:60033"/>
        <dbReference type="ChEBI" id="CHEBI:78435"/>
        <dbReference type="EC" id="2.4.99.28"/>
    </reaction>
</comment>
<dbReference type="GO" id="GO:0005886">
    <property type="term" value="C:plasma membrane"/>
    <property type="evidence" value="ECO:0007669"/>
    <property type="project" value="UniProtKB-SubCell"/>
</dbReference>
<comment type="subcellular location">
    <subcellularLocation>
        <location evidence="11">Cell inner membrane</location>
        <topology evidence="11">Multi-pass membrane protein</topology>
    </subcellularLocation>
    <subcellularLocation>
        <location evidence="1">Membrane</location>
        <topology evidence="1">Multi-pass membrane protein</topology>
    </subcellularLocation>
</comment>
<keyword evidence="11" id="KW-0997">Cell inner membrane</keyword>
<reference evidence="12 13" key="1">
    <citation type="submission" date="2018-05" db="EMBL/GenBank/DDBJ databases">
        <title>Genomic Encyclopedia of Type Strains, Phase IV (KMG-IV): sequencing the most valuable type-strain genomes for metagenomic binning, comparative biology and taxonomic classification.</title>
        <authorList>
            <person name="Goeker M."/>
        </authorList>
    </citation>
    <scope>NUCLEOTIDE SEQUENCE [LARGE SCALE GENOMIC DNA]</scope>
    <source>
        <strain evidence="12 13">DSM 14263</strain>
    </source>
</reference>
<evidence type="ECO:0000256" key="8">
    <source>
        <dbReference type="ARBA" id="ARBA00022989"/>
    </source>
</evidence>
<evidence type="ECO:0000313" key="12">
    <source>
        <dbReference type="EMBL" id="PWK85889.1"/>
    </source>
</evidence>
<dbReference type="GO" id="GO:0032153">
    <property type="term" value="C:cell division site"/>
    <property type="evidence" value="ECO:0007669"/>
    <property type="project" value="TreeGrafter"/>
</dbReference>
<comment type="caution">
    <text evidence="12">The sequence shown here is derived from an EMBL/GenBank/DDBJ whole genome shotgun (WGS) entry which is preliminary data.</text>
</comment>
<dbReference type="GO" id="GO:0008360">
    <property type="term" value="P:regulation of cell shape"/>
    <property type="evidence" value="ECO:0007669"/>
    <property type="project" value="UniProtKB-KW"/>
</dbReference>
<feature type="transmembrane region" description="Helical" evidence="11">
    <location>
        <begin position="53"/>
        <end position="74"/>
    </location>
</feature>
<dbReference type="GO" id="GO:0008955">
    <property type="term" value="F:peptidoglycan glycosyltransferase activity"/>
    <property type="evidence" value="ECO:0007669"/>
    <property type="project" value="UniProtKB-UniRule"/>
</dbReference>
<keyword evidence="9 11" id="KW-0472">Membrane</keyword>
<evidence type="ECO:0000313" key="13">
    <source>
        <dbReference type="Proteomes" id="UP000245812"/>
    </source>
</evidence>
<dbReference type="InterPro" id="IPR018365">
    <property type="entry name" value="Cell_cycle_FtsW-rel_CS"/>
</dbReference>
<feature type="transmembrane region" description="Helical" evidence="11">
    <location>
        <begin position="193"/>
        <end position="211"/>
    </location>
</feature>
<feature type="transmembrane region" description="Helical" evidence="11">
    <location>
        <begin position="346"/>
        <end position="367"/>
    </location>
</feature>
<keyword evidence="13" id="KW-1185">Reference proteome</keyword>
<evidence type="ECO:0000256" key="4">
    <source>
        <dbReference type="ARBA" id="ARBA00022679"/>
    </source>
</evidence>
<organism evidence="12 13">
    <name type="scientific">Fulvimonas soli</name>
    <dbReference type="NCBI Taxonomy" id="155197"/>
    <lineage>
        <taxon>Bacteria</taxon>
        <taxon>Pseudomonadati</taxon>
        <taxon>Pseudomonadota</taxon>
        <taxon>Gammaproteobacteria</taxon>
        <taxon>Lysobacterales</taxon>
        <taxon>Rhodanobacteraceae</taxon>
        <taxon>Fulvimonas</taxon>
    </lineage>
</organism>
<dbReference type="PROSITE" id="PS00428">
    <property type="entry name" value="FTSW_RODA_SPOVE"/>
    <property type="match status" value="1"/>
</dbReference>
<keyword evidence="3 11" id="KW-0328">Glycosyltransferase</keyword>
<comment type="pathway">
    <text evidence="11">Cell wall biogenesis; peptidoglycan biosynthesis.</text>
</comment>
<comment type="similarity">
    <text evidence="11">Belongs to the SEDS family. MrdB/RodA subfamily.</text>
</comment>
<feature type="transmembrane region" description="Helical" evidence="11">
    <location>
        <begin position="280"/>
        <end position="301"/>
    </location>
</feature>
<evidence type="ECO:0000256" key="2">
    <source>
        <dbReference type="ARBA" id="ARBA00022475"/>
    </source>
</evidence>
<proteinExistence type="inferred from homology"/>
<dbReference type="PANTHER" id="PTHR30474:SF1">
    <property type="entry name" value="PEPTIDOGLYCAN GLYCOSYLTRANSFERASE MRDB"/>
    <property type="match status" value="1"/>
</dbReference>
<evidence type="ECO:0000256" key="3">
    <source>
        <dbReference type="ARBA" id="ARBA00022676"/>
    </source>
</evidence>
<keyword evidence="7 11" id="KW-0573">Peptidoglycan synthesis</keyword>
<evidence type="ECO:0000256" key="10">
    <source>
        <dbReference type="ARBA" id="ARBA00023316"/>
    </source>
</evidence>
<dbReference type="PANTHER" id="PTHR30474">
    <property type="entry name" value="CELL CYCLE PROTEIN"/>
    <property type="match status" value="1"/>
</dbReference>
<keyword evidence="8 11" id="KW-1133">Transmembrane helix</keyword>
<dbReference type="InterPro" id="IPR011923">
    <property type="entry name" value="RodA/MrdB"/>
</dbReference>
<evidence type="ECO:0000256" key="5">
    <source>
        <dbReference type="ARBA" id="ARBA00022692"/>
    </source>
</evidence>
<comment type="function">
    <text evidence="11">Peptidoglycan polymerase that is essential for cell wall elongation.</text>
</comment>
<evidence type="ECO:0000256" key="11">
    <source>
        <dbReference type="HAMAP-Rule" id="MF_02079"/>
    </source>
</evidence>
<keyword evidence="10 11" id="KW-0961">Cell wall biogenesis/degradation</keyword>
<dbReference type="Proteomes" id="UP000245812">
    <property type="component" value="Unassembled WGS sequence"/>
</dbReference>
<dbReference type="GO" id="GO:0071555">
    <property type="term" value="P:cell wall organization"/>
    <property type="evidence" value="ECO:0007669"/>
    <property type="project" value="UniProtKB-KW"/>
</dbReference>
<protein>
    <recommendedName>
        <fullName evidence="11">Peptidoglycan glycosyltransferase MrdB</fullName>
        <shortName evidence="11">PGT</shortName>
        <ecNumber evidence="11">2.4.99.28</ecNumber>
    </recommendedName>
    <alternativeName>
        <fullName evidence="11">Cell elongation protein RodA</fullName>
    </alternativeName>
    <alternativeName>
        <fullName evidence="11">Cell wall polymerase</fullName>
    </alternativeName>
    <alternativeName>
        <fullName evidence="11">Peptidoglycan polymerase</fullName>
        <shortName evidence="11">PG polymerase</shortName>
    </alternativeName>
</protein>
<evidence type="ECO:0000256" key="9">
    <source>
        <dbReference type="ARBA" id="ARBA00023136"/>
    </source>
</evidence>
<dbReference type="GO" id="GO:0051301">
    <property type="term" value="P:cell division"/>
    <property type="evidence" value="ECO:0007669"/>
    <property type="project" value="InterPro"/>
</dbReference>
<dbReference type="RefSeq" id="WP_425454634.1">
    <property type="nucleotide sequence ID" value="NZ_MSZV01000013.1"/>
</dbReference>
<dbReference type="Pfam" id="PF01098">
    <property type="entry name" value="FTSW_RODA_SPOVE"/>
    <property type="match status" value="1"/>
</dbReference>
<dbReference type="AlphaFoldDB" id="A0A316HZQ1"/>
<dbReference type="UniPathway" id="UPA00219"/>
<evidence type="ECO:0000256" key="6">
    <source>
        <dbReference type="ARBA" id="ARBA00022960"/>
    </source>
</evidence>
<feature type="transmembrane region" description="Helical" evidence="11">
    <location>
        <begin position="86"/>
        <end position="103"/>
    </location>
</feature>